<dbReference type="EMBL" id="NRRL01000180">
    <property type="protein sequence ID" value="MBK1671381.1"/>
    <property type="molecule type" value="Genomic_DNA"/>
</dbReference>
<dbReference type="PANTHER" id="PTHR31423:SF3">
    <property type="entry name" value="PROLYL-TRNA SYNTHETASE ASSOCIATED DOMAIN-CONTAINING PROTEIN 1-RELATED"/>
    <property type="match status" value="1"/>
</dbReference>
<dbReference type="Gene3D" id="3.90.960.10">
    <property type="entry name" value="YbaK/aminoacyl-tRNA synthetase-associated domain"/>
    <property type="match status" value="1"/>
</dbReference>
<sequence>MADGGTPGGSDALFAKLRALGIATGTLQHDPVFTVEEAKRLRGELPGGHTKNLFLRNKKGRMWLVVCLEDREIDLKALAAQLDSGRLSFGSADRLMQYLGVVPGAVTPFAALNDTGGRVQVMLDRGMLDAHDRLNFHPLDNAMTTAIAPGDLVRFLQAVDHDPGYLDLA</sequence>
<dbReference type="SUPFAM" id="SSF55826">
    <property type="entry name" value="YbaK/ProRS associated domain"/>
    <property type="match status" value="1"/>
</dbReference>
<dbReference type="GO" id="GO:0003677">
    <property type="term" value="F:DNA binding"/>
    <property type="evidence" value="ECO:0007669"/>
    <property type="project" value="UniProtKB-KW"/>
</dbReference>
<organism evidence="3 4">
    <name type="scientific">Rhodovibrio sodomensis</name>
    <dbReference type="NCBI Taxonomy" id="1088"/>
    <lineage>
        <taxon>Bacteria</taxon>
        <taxon>Pseudomonadati</taxon>
        <taxon>Pseudomonadota</taxon>
        <taxon>Alphaproteobacteria</taxon>
        <taxon>Rhodospirillales</taxon>
        <taxon>Rhodovibrionaceae</taxon>
        <taxon>Rhodovibrio</taxon>
    </lineage>
</organism>
<comment type="similarity">
    <text evidence="1">Belongs to the PRORSD1 family.</text>
</comment>
<gene>
    <name evidence="3" type="ORF">CKO28_25605</name>
</gene>
<evidence type="ECO:0000259" key="2">
    <source>
        <dbReference type="Pfam" id="PF04073"/>
    </source>
</evidence>
<evidence type="ECO:0000313" key="4">
    <source>
        <dbReference type="Proteomes" id="UP001296873"/>
    </source>
</evidence>
<comment type="caution">
    <text evidence="3">The sequence shown here is derived from an EMBL/GenBank/DDBJ whole genome shotgun (WGS) entry which is preliminary data.</text>
</comment>
<protein>
    <submittedName>
        <fullName evidence="3">DNA-binding protein</fullName>
    </submittedName>
</protein>
<evidence type="ECO:0000313" key="3">
    <source>
        <dbReference type="EMBL" id="MBK1671381.1"/>
    </source>
</evidence>
<proteinExistence type="inferred from homology"/>
<reference evidence="3 4" key="1">
    <citation type="journal article" date="2020" name="Microorganisms">
        <title>Osmotic Adaptation and Compatible Solute Biosynthesis of Phototrophic Bacteria as Revealed from Genome Analyses.</title>
        <authorList>
            <person name="Imhoff J.F."/>
            <person name="Rahn T."/>
            <person name="Kunzel S."/>
            <person name="Keller A."/>
            <person name="Neulinger S.C."/>
        </authorList>
    </citation>
    <scope>NUCLEOTIDE SEQUENCE [LARGE SCALE GENOMIC DNA]</scope>
    <source>
        <strain evidence="3 4">DSM 9895</strain>
    </source>
</reference>
<name>A0ABS1DMZ1_9PROT</name>
<keyword evidence="3" id="KW-0238">DNA-binding</keyword>
<keyword evidence="4" id="KW-1185">Reference proteome</keyword>
<dbReference type="InterPro" id="IPR036754">
    <property type="entry name" value="YbaK/aa-tRNA-synt-asso_dom_sf"/>
</dbReference>
<dbReference type="CDD" id="cd04335">
    <property type="entry name" value="PrdX_deacylase"/>
    <property type="match status" value="1"/>
</dbReference>
<dbReference type="Pfam" id="PF04073">
    <property type="entry name" value="tRNA_edit"/>
    <property type="match status" value="1"/>
</dbReference>
<dbReference type="PANTHER" id="PTHR31423">
    <property type="entry name" value="YBAK DOMAIN-CONTAINING PROTEIN"/>
    <property type="match status" value="1"/>
</dbReference>
<evidence type="ECO:0000256" key="1">
    <source>
        <dbReference type="ARBA" id="ARBA00010201"/>
    </source>
</evidence>
<accession>A0ABS1DMZ1</accession>
<dbReference type="Proteomes" id="UP001296873">
    <property type="component" value="Unassembled WGS sequence"/>
</dbReference>
<dbReference type="InterPro" id="IPR007214">
    <property type="entry name" value="YbaK/aa-tRNA-synth-assoc-dom"/>
</dbReference>
<feature type="domain" description="YbaK/aminoacyl-tRNA synthetase-associated" evidence="2">
    <location>
        <begin position="29"/>
        <end position="155"/>
    </location>
</feature>
<dbReference type="InterPro" id="IPR040285">
    <property type="entry name" value="ProX/PRXD1"/>
</dbReference>